<evidence type="ECO:0000313" key="3">
    <source>
        <dbReference type="Proteomes" id="UP000245076"/>
    </source>
</evidence>
<dbReference type="EMBL" id="BFAY01000008">
    <property type="protein sequence ID" value="GBF38620.1"/>
    <property type="molecule type" value="Genomic_DNA"/>
</dbReference>
<evidence type="ECO:0000313" key="2">
    <source>
        <dbReference type="EMBL" id="GBF38620.1"/>
    </source>
</evidence>
<feature type="region of interest" description="Disordered" evidence="1">
    <location>
        <begin position="35"/>
        <end position="59"/>
    </location>
</feature>
<keyword evidence="3" id="KW-1185">Reference proteome</keyword>
<name>A0A2P2D1W3_9LEPT</name>
<dbReference type="AlphaFoldDB" id="A0A2P2D1W3"/>
<comment type="caution">
    <text evidence="2">The sequence shown here is derived from an EMBL/GenBank/DDBJ whole genome shotgun (WGS) entry which is preliminary data.</text>
</comment>
<proteinExistence type="predicted"/>
<dbReference type="NCBIfam" id="NF047606">
    <property type="entry name" value="LIC11177_fam"/>
    <property type="match status" value="1"/>
</dbReference>
<sequence length="154" mass="17856">MALRTSVKLADKKKTVLPDVLMREKLQKIALNEKAKASRVVGSDKGNSGDSKRDDGPGSKIYNAIDDSLADLRYYFLEGEYRDKVADLFNRNESQFDRLGITPRRFLDFARESFDRFKQLQKKMPLEPMSKKGWDYLERSLLELIGKLNEKFNK</sequence>
<gene>
    <name evidence="2" type="ORF">LPTSP1_16130</name>
</gene>
<protein>
    <submittedName>
        <fullName evidence="2">Uncharacterized protein</fullName>
    </submittedName>
</protein>
<accession>A0A2P2D1W3</accession>
<organism evidence="2 3">
    <name type="scientific">Leptospira johnsonii</name>
    <dbReference type="NCBI Taxonomy" id="1917820"/>
    <lineage>
        <taxon>Bacteria</taxon>
        <taxon>Pseudomonadati</taxon>
        <taxon>Spirochaetota</taxon>
        <taxon>Spirochaetia</taxon>
        <taxon>Leptospirales</taxon>
        <taxon>Leptospiraceae</taxon>
        <taxon>Leptospira</taxon>
    </lineage>
</organism>
<reference evidence="2 3" key="1">
    <citation type="submission" date="2018-02" db="EMBL/GenBank/DDBJ databases">
        <title>Novel Leptospira species isolated from soil and water in Japan.</title>
        <authorList>
            <person name="Nakao R."/>
            <person name="Masuzawa T."/>
        </authorList>
    </citation>
    <scope>NUCLEOTIDE SEQUENCE [LARGE SCALE GENOMIC DNA]</scope>
    <source>
        <strain evidence="2 3">E8</strain>
    </source>
</reference>
<evidence type="ECO:0000256" key="1">
    <source>
        <dbReference type="SAM" id="MobiDB-lite"/>
    </source>
</evidence>
<dbReference type="Proteomes" id="UP000245076">
    <property type="component" value="Unassembled WGS sequence"/>
</dbReference>